<organism evidence="2 3">
    <name type="scientific">Rhododendron griersonianum</name>
    <dbReference type="NCBI Taxonomy" id="479676"/>
    <lineage>
        <taxon>Eukaryota</taxon>
        <taxon>Viridiplantae</taxon>
        <taxon>Streptophyta</taxon>
        <taxon>Embryophyta</taxon>
        <taxon>Tracheophyta</taxon>
        <taxon>Spermatophyta</taxon>
        <taxon>Magnoliopsida</taxon>
        <taxon>eudicotyledons</taxon>
        <taxon>Gunneridae</taxon>
        <taxon>Pentapetalae</taxon>
        <taxon>asterids</taxon>
        <taxon>Ericales</taxon>
        <taxon>Ericaceae</taxon>
        <taxon>Ericoideae</taxon>
        <taxon>Rhodoreae</taxon>
        <taxon>Rhododendron</taxon>
    </lineage>
</organism>
<keyword evidence="1" id="KW-1133">Transmembrane helix</keyword>
<dbReference type="Proteomes" id="UP000823749">
    <property type="component" value="Chromosome 5"/>
</dbReference>
<name>A0AAV6K9S3_9ERIC</name>
<evidence type="ECO:0000313" key="2">
    <source>
        <dbReference type="EMBL" id="KAG5549131.1"/>
    </source>
</evidence>
<dbReference type="EMBL" id="JACTNZ010000005">
    <property type="protein sequence ID" value="KAG5549131.1"/>
    <property type="molecule type" value="Genomic_DNA"/>
</dbReference>
<protein>
    <submittedName>
        <fullName evidence="2">Uncharacterized protein</fullName>
    </submittedName>
</protein>
<keyword evidence="1" id="KW-0812">Transmembrane</keyword>
<proteinExistence type="predicted"/>
<comment type="caution">
    <text evidence="2">The sequence shown here is derived from an EMBL/GenBank/DDBJ whole genome shotgun (WGS) entry which is preliminary data.</text>
</comment>
<evidence type="ECO:0000313" key="3">
    <source>
        <dbReference type="Proteomes" id="UP000823749"/>
    </source>
</evidence>
<keyword evidence="1" id="KW-0472">Membrane</keyword>
<keyword evidence="3" id="KW-1185">Reference proteome</keyword>
<gene>
    <name evidence="2" type="ORF">RHGRI_014485</name>
</gene>
<dbReference type="AlphaFoldDB" id="A0AAV6K9S3"/>
<feature type="transmembrane region" description="Helical" evidence="1">
    <location>
        <begin position="55"/>
        <end position="75"/>
    </location>
</feature>
<accession>A0AAV6K9S3</accession>
<sequence>MELFDGTSPRKARHDDLETFKLESLDHGVRYDNQFYSTSALEILRETVQILRYNLMGFTGIAALLICPVSALVLSNVLVDQSIVKRLTIRLLLVVESSGFPLWSFIKQSCQKFAEMNAKKAQREPKREILTVNGQQQIVAGVETTSIERSQLARGRDLRDRREGGE</sequence>
<evidence type="ECO:0000256" key="1">
    <source>
        <dbReference type="SAM" id="Phobius"/>
    </source>
</evidence>
<reference evidence="2" key="1">
    <citation type="submission" date="2020-08" db="EMBL/GenBank/DDBJ databases">
        <title>Plant Genome Project.</title>
        <authorList>
            <person name="Zhang R.-G."/>
        </authorList>
    </citation>
    <scope>NUCLEOTIDE SEQUENCE</scope>
    <source>
        <strain evidence="2">WSP0</strain>
        <tissue evidence="2">Leaf</tissue>
    </source>
</reference>